<comment type="caution">
    <text evidence="2">The sequence shown here is derived from an EMBL/GenBank/DDBJ whole genome shotgun (WGS) entry which is preliminary data.</text>
</comment>
<dbReference type="AlphaFoldDB" id="A0A5D3C742"/>
<protein>
    <recommendedName>
        <fullName evidence="4">Reverse transcriptase</fullName>
    </recommendedName>
</protein>
<evidence type="ECO:0008006" key="4">
    <source>
        <dbReference type="Google" id="ProtNLM"/>
    </source>
</evidence>
<proteinExistence type="predicted"/>
<feature type="region of interest" description="Disordered" evidence="1">
    <location>
        <begin position="193"/>
        <end position="244"/>
    </location>
</feature>
<feature type="compositionally biased region" description="Polar residues" evidence="1">
    <location>
        <begin position="201"/>
        <end position="215"/>
    </location>
</feature>
<reference evidence="2 3" key="1">
    <citation type="submission" date="2019-08" db="EMBL/GenBank/DDBJ databases">
        <title>Draft genome sequences of two oriental melons (Cucumis melo L. var makuwa).</title>
        <authorList>
            <person name="Kwon S.-Y."/>
        </authorList>
    </citation>
    <scope>NUCLEOTIDE SEQUENCE [LARGE SCALE GENOMIC DNA]</scope>
    <source>
        <strain evidence="3">cv. Chang Bougi</strain>
        <tissue evidence="2">Leaf</tissue>
    </source>
</reference>
<evidence type="ECO:0000313" key="2">
    <source>
        <dbReference type="EMBL" id="TYK07743.1"/>
    </source>
</evidence>
<dbReference type="EMBL" id="SSTD01013081">
    <property type="protein sequence ID" value="TYK07743.1"/>
    <property type="molecule type" value="Genomic_DNA"/>
</dbReference>
<feature type="region of interest" description="Disordered" evidence="1">
    <location>
        <begin position="418"/>
        <end position="449"/>
    </location>
</feature>
<name>A0A5D3C742_CUCMM</name>
<gene>
    <name evidence="2" type="ORF">E5676_scaffold1737G00140</name>
</gene>
<evidence type="ECO:0000256" key="1">
    <source>
        <dbReference type="SAM" id="MobiDB-lite"/>
    </source>
</evidence>
<evidence type="ECO:0000313" key="3">
    <source>
        <dbReference type="Proteomes" id="UP000321947"/>
    </source>
</evidence>
<accession>A0A5D3C742</accession>
<sequence>MEERVNELDSSQTTLLEMINGMSEDVRATLNVVRNEITDVNTRLNLTVRAIANQTPAGGAILVSRGKIPEPKPFCGARDAKALENYIFDPKQYFRATNTVTEEAKVTLATMICLRMPSYGGGPDMWTCKKDEYVKQFAGLMLDIRDMLEKDKVFCFVEGLKPWAKTKIQKQRVQDLTSMYAAAERLFDLISDSQDVRRHQSSSPGKNRNSRSSSPKAVRGDKRSGKDRKPYQSNTRTYGEGKIIEAHPSVPSVVSYASLIADSNDKSNQAEDEVGQIDGGEKTRIGVIKYQSSLQKRGRSQTSKVSLGEGFKKNEDREFRCPTYRRTSEMNDDKVGRMEGPCRLYGYIRQSNGFKMISVMQLDKNLVQEEPPSAAIPHGALGKLGETVPKDTLYVPEKYHSVMPKSWPKSLSMRRMTDHGIESPSEAKAPAKNAHRTMPPSPFPEEEGQKFTTGLETTGVTGLRAYEFPVAPFSLTDAKGGKCCFVQRQINVLGHVVEFHQIEGGKRKFMEGFLKRRTSSLTELLKEEDIQSGGNLECQAVFNRLKQAPIEGPSLGVADASNPSKVEAEQFNCMLEEYLYHFVDGRQKNLVQLSNVVQFGHSAQTNSLIKRSEFEITSSRHYVLPPLTDGPYVGNNPQVHKVEKEWEQMANITRVCLGEASRSMEEKLDQKRCPLEFEWMTKLLINGATTPYDYLSTWNKKKIEKSRKSLLTE</sequence>
<dbReference type="Proteomes" id="UP000321947">
    <property type="component" value="Unassembled WGS sequence"/>
</dbReference>
<organism evidence="2 3">
    <name type="scientific">Cucumis melo var. makuwa</name>
    <name type="common">Oriental melon</name>
    <dbReference type="NCBI Taxonomy" id="1194695"/>
    <lineage>
        <taxon>Eukaryota</taxon>
        <taxon>Viridiplantae</taxon>
        <taxon>Streptophyta</taxon>
        <taxon>Embryophyta</taxon>
        <taxon>Tracheophyta</taxon>
        <taxon>Spermatophyta</taxon>
        <taxon>Magnoliopsida</taxon>
        <taxon>eudicotyledons</taxon>
        <taxon>Gunneridae</taxon>
        <taxon>Pentapetalae</taxon>
        <taxon>rosids</taxon>
        <taxon>fabids</taxon>
        <taxon>Cucurbitales</taxon>
        <taxon>Cucurbitaceae</taxon>
        <taxon>Benincaseae</taxon>
        <taxon>Cucumis</taxon>
    </lineage>
</organism>
<feature type="compositionally biased region" description="Basic and acidic residues" evidence="1">
    <location>
        <begin position="218"/>
        <end position="230"/>
    </location>
</feature>